<name>A0A151CHX8_9BACT</name>
<evidence type="ECO:0000313" key="1">
    <source>
        <dbReference type="EMBL" id="KYJ87099.1"/>
    </source>
</evidence>
<dbReference type="Proteomes" id="UP000075359">
    <property type="component" value="Unassembled WGS sequence"/>
</dbReference>
<accession>A0A151CHX8</accession>
<dbReference type="OrthoDB" id="5347613at2"/>
<dbReference type="AlphaFoldDB" id="A0A151CHX8"/>
<reference evidence="1 2" key="1">
    <citation type="submission" date="2015-11" db="EMBL/GenBank/DDBJ databases">
        <title>Draft genome of Sulfurovum riftiae 1812E, a member of the Epsilonproteobacteria isolated from the tube of the deep-sea hydrothermal vent tubewom Riftia pachyptila.</title>
        <authorList>
            <person name="Vetriani C."/>
            <person name="Giovannelli D."/>
        </authorList>
    </citation>
    <scope>NUCLEOTIDE SEQUENCE [LARGE SCALE GENOMIC DNA]</scope>
    <source>
        <strain evidence="1 2">1812E</strain>
    </source>
</reference>
<dbReference type="EMBL" id="LNKT01000005">
    <property type="protein sequence ID" value="KYJ87099.1"/>
    <property type="molecule type" value="Genomic_DNA"/>
</dbReference>
<dbReference type="STRING" id="1630136.AS592_03810"/>
<comment type="caution">
    <text evidence="1">The sequence shown here is derived from an EMBL/GenBank/DDBJ whole genome shotgun (WGS) entry which is preliminary data.</text>
</comment>
<protein>
    <submittedName>
        <fullName evidence="1">Uncharacterized protein</fullName>
    </submittedName>
</protein>
<sequence>MEMPEIHVEELKKDPEFLANIKRLEEECRKEESIHKGYQLLDAQLVIEAPEDEINEIFTYIVNTAFDKLSQYLVEHRSFDMNDEEEKAIARAIYEHAIQRYSENDAKAAKEMFLVLHHTIDHKGLKDAMMIHAAAVMSGMGFDDFIDNLVDVGDVDPNDPLALFIQSFVQPNDILLTMYAKYVQQGKEELKVLEKDKNA</sequence>
<proteinExistence type="predicted"/>
<evidence type="ECO:0000313" key="2">
    <source>
        <dbReference type="Proteomes" id="UP000075359"/>
    </source>
</evidence>
<keyword evidence="2" id="KW-1185">Reference proteome</keyword>
<organism evidence="1 2">
    <name type="scientific">Sulfurovum riftiae</name>
    <dbReference type="NCBI Taxonomy" id="1630136"/>
    <lineage>
        <taxon>Bacteria</taxon>
        <taxon>Pseudomonadati</taxon>
        <taxon>Campylobacterota</taxon>
        <taxon>Epsilonproteobacteria</taxon>
        <taxon>Campylobacterales</taxon>
        <taxon>Sulfurovaceae</taxon>
        <taxon>Sulfurovum</taxon>
    </lineage>
</organism>
<gene>
    <name evidence="1" type="ORF">AS592_03810</name>
</gene>